<organism evidence="3 5">
    <name type="scientific">Halobacterium salinarum (strain ATCC 33171 / DSM 3754 / JCM 8978 / NBRC 102687 / NCIMB 764 / 91-R6)</name>
    <dbReference type="NCBI Taxonomy" id="2597657"/>
    <lineage>
        <taxon>Archaea</taxon>
        <taxon>Methanobacteriati</taxon>
        <taxon>Methanobacteriota</taxon>
        <taxon>Stenosarchaea group</taxon>
        <taxon>Halobacteria</taxon>
        <taxon>Halobacteriales</taxon>
        <taxon>Halobacteriaceae</taxon>
        <taxon>Halobacterium</taxon>
    </lineage>
</organism>
<feature type="transmembrane region" description="Helical" evidence="2">
    <location>
        <begin position="231"/>
        <end position="251"/>
    </location>
</feature>
<accession>A0A4D6GX95</accession>
<evidence type="ECO:0000256" key="2">
    <source>
        <dbReference type="SAM" id="Phobius"/>
    </source>
</evidence>
<evidence type="ECO:0000313" key="5">
    <source>
        <dbReference type="Proteomes" id="UP000296216"/>
    </source>
</evidence>
<dbReference type="AlphaFoldDB" id="A0A4D6GX95"/>
<keyword evidence="2" id="KW-0472">Membrane</keyword>
<evidence type="ECO:0000313" key="3">
    <source>
        <dbReference type="EMBL" id="QCC44847.1"/>
    </source>
</evidence>
<proteinExistence type="predicted"/>
<keyword evidence="2" id="KW-0812">Transmembrane</keyword>
<reference evidence="3" key="3">
    <citation type="journal article" name="MicrobiologyOpen">
        <title>Whole-genome comparison between the type strain of Halobacterium salinarum (DSM 3754(T)) and the laboratory strains R1 and NRC-1.</title>
        <authorList>
            <person name="Pfeiffer F."/>
            <person name="Losensky G."/>
            <person name="Marchfelder A."/>
            <person name="Habermann B."/>
            <person name="Dyall-Smith M."/>
        </authorList>
    </citation>
    <scope>NUCLEOTIDE SEQUENCE</scope>
    <source>
        <strain evidence="3">91-R6</strain>
    </source>
</reference>
<sequence length="320" mass="35161">MPRKGSDGNRYLDRESGSDDKSEGRDDGDFRWQNELAKQAKGLLKSFSSRIDGYSTRLTYLLLGGLIFLVASGLNSPVIARGGITASVVYVFHETLHLRVHELTRIIRDRLGEGWTLAHAFSPTIGIVAIDLFISVPMFSSGEYVWPYTVALVAHFAVVLLIYLCIKSANKELSGILQPCLRKPYSSILAGSTIAILDLYFAVRVFTTPELKAIQVLSSTSEAITHTDGSLLFMFACIGVLFTVLVLLLLILYGMLYLALAVLLGSIPILIYFRPDLVVEGLETAPQSVRIWAAVSGIIFAIISVTPSVLKGRPFLKTFR</sequence>
<feature type="transmembrane region" description="Helical" evidence="2">
    <location>
        <begin position="187"/>
        <end position="207"/>
    </location>
</feature>
<feature type="region of interest" description="Disordered" evidence="1">
    <location>
        <begin position="1"/>
        <end position="28"/>
    </location>
</feature>
<reference evidence="3 5" key="1">
    <citation type="journal article" date="2019" name="Microbiol. Resour. Announc.">
        <title>The Genome Sequence of the Halobacterium salinarum Type Strain Is Closely Related to That of Laboratory Strains NRC-1 and R1.</title>
        <authorList>
            <person name="Pfeiffer F."/>
            <person name="Marchfelder A."/>
            <person name="Habermann B."/>
            <person name="Dyall-Smith M.L."/>
        </authorList>
    </citation>
    <scope>NUCLEOTIDE SEQUENCE [LARGE SCALE GENOMIC DNA]</scope>
    <source>
        <strain evidence="3">91-R6</strain>
        <strain evidence="5">ATCC 33171 / DSM 3754 / JCM 8978 / NBRC 102687 / NCIMB 764 / 91-R6</strain>
    </source>
</reference>
<dbReference type="EMBL" id="CP038631">
    <property type="protein sequence ID" value="QCC44847.1"/>
    <property type="molecule type" value="Genomic_DNA"/>
</dbReference>
<dbReference type="EMBL" id="VRYN01000004">
    <property type="protein sequence ID" value="TYO75572.1"/>
    <property type="molecule type" value="Genomic_DNA"/>
</dbReference>
<dbReference type="GeneID" id="39855027"/>
<feature type="transmembrane region" description="Helical" evidence="2">
    <location>
        <begin position="256"/>
        <end position="273"/>
    </location>
</feature>
<feature type="transmembrane region" description="Helical" evidence="2">
    <location>
        <begin position="145"/>
        <end position="166"/>
    </location>
</feature>
<feature type="transmembrane region" description="Helical" evidence="2">
    <location>
        <begin position="289"/>
        <end position="310"/>
    </location>
</feature>
<dbReference type="Proteomes" id="UP000296216">
    <property type="component" value="Chromosome"/>
</dbReference>
<gene>
    <name evidence="4" type="ORF">APQ99_01895</name>
    <name evidence="3" type="ORF">HBSAL_05910</name>
</gene>
<keyword evidence="2" id="KW-1133">Transmembrane helix</keyword>
<dbReference type="Proteomes" id="UP000323075">
    <property type="component" value="Unassembled WGS sequence"/>
</dbReference>
<protein>
    <submittedName>
        <fullName evidence="3">Uncharacterized protein</fullName>
    </submittedName>
</protein>
<evidence type="ECO:0000313" key="6">
    <source>
        <dbReference type="Proteomes" id="UP000323075"/>
    </source>
</evidence>
<name>A0A4D6GX95_HALS9</name>
<evidence type="ECO:0000313" key="4">
    <source>
        <dbReference type="EMBL" id="TYO75572.1"/>
    </source>
</evidence>
<evidence type="ECO:0000256" key="1">
    <source>
        <dbReference type="SAM" id="MobiDB-lite"/>
    </source>
</evidence>
<feature type="transmembrane region" description="Helical" evidence="2">
    <location>
        <begin position="54"/>
        <end position="72"/>
    </location>
</feature>
<dbReference type="RefSeq" id="WP_136361322.1">
    <property type="nucleotide sequence ID" value="NZ_VRYN01000004.1"/>
</dbReference>
<reference evidence="4 6" key="2">
    <citation type="submission" date="2019-07" db="EMBL/GenBank/DDBJ databases">
        <title>Genomic Encyclopedia of Archaeal and Bacterial Type Strains, Phase II (KMG-II): from individual species to whole genera.</title>
        <authorList>
            <person name="Goeker M."/>
        </authorList>
    </citation>
    <scope>NUCLEOTIDE SEQUENCE [LARGE SCALE GENOMIC DNA]</scope>
    <source>
        <strain evidence="4 6">DSM 3754</strain>
    </source>
</reference>